<name>A0A6V7P5H5_ANACO</name>
<evidence type="ECO:0000256" key="3">
    <source>
        <dbReference type="ARBA" id="ARBA00007853"/>
    </source>
</evidence>
<keyword evidence="6 9" id="KW-0804">Transcription</keyword>
<dbReference type="AlphaFoldDB" id="A0A6V7P5H5"/>
<feature type="compositionally biased region" description="Polar residues" evidence="10">
    <location>
        <begin position="483"/>
        <end position="499"/>
    </location>
</feature>
<dbReference type="PANTHER" id="PTHR31384:SF21">
    <property type="entry name" value="AUXIN RESPONSE FACTOR 19"/>
    <property type="match status" value="1"/>
</dbReference>
<evidence type="ECO:0000256" key="5">
    <source>
        <dbReference type="ARBA" id="ARBA00023125"/>
    </source>
</evidence>
<evidence type="ECO:0000256" key="8">
    <source>
        <dbReference type="ARBA" id="ARBA00023294"/>
    </source>
</evidence>
<feature type="region of interest" description="Disordered" evidence="10">
    <location>
        <begin position="450"/>
        <end position="502"/>
    </location>
</feature>
<evidence type="ECO:0000256" key="4">
    <source>
        <dbReference type="ARBA" id="ARBA00023015"/>
    </source>
</evidence>
<comment type="similarity">
    <text evidence="3 9">Belongs to the ARF family.</text>
</comment>
<dbReference type="SUPFAM" id="SSF101936">
    <property type="entry name" value="DNA-binding pseudobarrel domain"/>
    <property type="match status" value="1"/>
</dbReference>
<dbReference type="InterPro" id="IPR010525">
    <property type="entry name" value="ARF_dom"/>
</dbReference>
<keyword evidence="8 9" id="KW-0927">Auxin signaling pathway</keyword>
<keyword evidence="7 9" id="KW-0539">Nucleus</keyword>
<dbReference type="CDD" id="cd10017">
    <property type="entry name" value="B3_DNA"/>
    <property type="match status" value="1"/>
</dbReference>
<comment type="subunit">
    <text evidence="9">Homodimers and heterodimers.</text>
</comment>
<dbReference type="EMBL" id="LR862145">
    <property type="protein sequence ID" value="CAD1826085.1"/>
    <property type="molecule type" value="Genomic_DNA"/>
</dbReference>
<dbReference type="GO" id="GO:0005634">
    <property type="term" value="C:nucleus"/>
    <property type="evidence" value="ECO:0007669"/>
    <property type="project" value="UniProtKB-SubCell"/>
</dbReference>
<organism evidence="12">
    <name type="scientific">Ananas comosus var. bracteatus</name>
    <name type="common">red pineapple</name>
    <dbReference type="NCBI Taxonomy" id="296719"/>
    <lineage>
        <taxon>Eukaryota</taxon>
        <taxon>Viridiplantae</taxon>
        <taxon>Streptophyta</taxon>
        <taxon>Embryophyta</taxon>
        <taxon>Tracheophyta</taxon>
        <taxon>Spermatophyta</taxon>
        <taxon>Magnoliopsida</taxon>
        <taxon>Liliopsida</taxon>
        <taxon>Poales</taxon>
        <taxon>Bromeliaceae</taxon>
        <taxon>Bromelioideae</taxon>
        <taxon>Ananas</taxon>
    </lineage>
</organism>
<keyword evidence="4 9" id="KW-0805">Transcription regulation</keyword>
<evidence type="ECO:0000256" key="1">
    <source>
        <dbReference type="ARBA" id="ARBA00003182"/>
    </source>
</evidence>
<proteinExistence type="inferred from homology"/>
<dbReference type="InterPro" id="IPR044835">
    <property type="entry name" value="ARF_plant"/>
</dbReference>
<dbReference type="GO" id="GO:0003677">
    <property type="term" value="F:DNA binding"/>
    <property type="evidence" value="ECO:0007669"/>
    <property type="project" value="UniProtKB-KW"/>
</dbReference>
<dbReference type="FunFam" id="2.40.330.10:FF:000001">
    <property type="entry name" value="Auxin response factor"/>
    <property type="match status" value="1"/>
</dbReference>
<accession>A0A6V7P5H5</accession>
<dbReference type="InterPro" id="IPR015300">
    <property type="entry name" value="DNA-bd_pseudobarrel_sf"/>
</dbReference>
<comment type="function">
    <text evidence="1 9">Auxin response factors (ARFs) are transcriptional factors that bind specifically to the DNA sequence 5'-TGTCTC-3' found in the auxin-responsive promoter elements (AuxREs).</text>
</comment>
<evidence type="ECO:0000259" key="11">
    <source>
        <dbReference type="PROSITE" id="PS50863"/>
    </source>
</evidence>
<dbReference type="PROSITE" id="PS50863">
    <property type="entry name" value="B3"/>
    <property type="match status" value="1"/>
</dbReference>
<feature type="domain" description="TF-B3" evidence="11">
    <location>
        <begin position="107"/>
        <end position="209"/>
    </location>
</feature>
<evidence type="ECO:0000313" key="12">
    <source>
        <dbReference type="EMBL" id="CAD1826085.1"/>
    </source>
</evidence>
<dbReference type="Pfam" id="PF06507">
    <property type="entry name" value="ARF_AD"/>
    <property type="match status" value="1"/>
</dbReference>
<dbReference type="GO" id="GO:0006355">
    <property type="term" value="P:regulation of DNA-templated transcription"/>
    <property type="evidence" value="ECO:0007669"/>
    <property type="project" value="InterPro"/>
</dbReference>
<feature type="compositionally biased region" description="Low complexity" evidence="10">
    <location>
        <begin position="459"/>
        <end position="477"/>
    </location>
</feature>
<evidence type="ECO:0000256" key="10">
    <source>
        <dbReference type="SAM" id="MobiDB-lite"/>
    </source>
</evidence>
<gene>
    <name evidence="12" type="ORF">CB5_LOCUS9296</name>
</gene>
<dbReference type="PANTHER" id="PTHR31384">
    <property type="entry name" value="AUXIN RESPONSE FACTOR 4-RELATED"/>
    <property type="match status" value="1"/>
</dbReference>
<dbReference type="SMART" id="SM01019">
    <property type="entry name" value="B3"/>
    <property type="match status" value="1"/>
</dbReference>
<sequence>MNSELWHACAGPLVSMPPVGSLVVYFPQGHSEQVAASMHKEMDCTPSYPSLPSKLICMLHDVTLHADSETDEVYAQMTLQPVNKYDREAMLASEMGLKQNKQPTEFFCKTLTASDTSTHGGFSVPRRAAEKIFPPLDFTMQPPAQELVAKDLHDVSWTFRHIYRGQPKRHLLTTGWSVFVSTKRLLAGDSVLFIRDEKSQLLLGIRRANRQQPALSSSVLSSDSMHIGILAAAAHAAANNSPFTIFYNPRASPSEFVIPLAKYNKALYTQVSLGMRFRMLFETEDSGVRRYMGTITGISDLDPVRWKNSQWRNLQVGWDESTATERRTRVSIWEIEPVATPFYICSPPFFRPKFPHQPGIQDDGAEVENAFRRVMPWLADDFGLKDPNPIFPGLSLVQWMAMQQNSQLVPSATQTPYLPSVTASALPNPLATDDPTKMLNFNTSSLALPNLQFGPKLNPQTESQQQTQPLQQTSLPLQAPPVQHSSSQLNQQEKTTETGADSADTIATEAITKAFGWPNFTSSSAIEPNVTAAIVSFATARVKPTKHSPPRRLPSTQY</sequence>
<dbReference type="InterPro" id="IPR003340">
    <property type="entry name" value="B3_DNA-bd"/>
</dbReference>
<dbReference type="GO" id="GO:0009734">
    <property type="term" value="P:auxin-activated signaling pathway"/>
    <property type="evidence" value="ECO:0007669"/>
    <property type="project" value="UniProtKB-KW"/>
</dbReference>
<dbReference type="Gene3D" id="2.30.30.1040">
    <property type="match status" value="1"/>
</dbReference>
<keyword evidence="5 9" id="KW-0238">DNA-binding</keyword>
<dbReference type="Pfam" id="PF02362">
    <property type="entry name" value="B3"/>
    <property type="match status" value="1"/>
</dbReference>
<comment type="subcellular location">
    <subcellularLocation>
        <location evidence="2 9">Nucleus</location>
    </subcellularLocation>
</comment>
<evidence type="ECO:0000256" key="2">
    <source>
        <dbReference type="ARBA" id="ARBA00004123"/>
    </source>
</evidence>
<dbReference type="Gene3D" id="2.40.330.10">
    <property type="entry name" value="DNA-binding pseudobarrel domain"/>
    <property type="match status" value="1"/>
</dbReference>
<evidence type="ECO:0000256" key="7">
    <source>
        <dbReference type="ARBA" id="ARBA00023242"/>
    </source>
</evidence>
<reference evidence="12" key="1">
    <citation type="submission" date="2020-07" db="EMBL/GenBank/DDBJ databases">
        <authorList>
            <person name="Lin J."/>
        </authorList>
    </citation>
    <scope>NUCLEOTIDE SEQUENCE</scope>
</reference>
<dbReference type="FunFam" id="2.30.30.1040:FF:000001">
    <property type="entry name" value="Auxin response factor"/>
    <property type="match status" value="1"/>
</dbReference>
<evidence type="ECO:0000256" key="9">
    <source>
        <dbReference type="RuleBase" id="RU004561"/>
    </source>
</evidence>
<protein>
    <recommendedName>
        <fullName evidence="9">Auxin response factor</fullName>
    </recommendedName>
</protein>
<evidence type="ECO:0000256" key="6">
    <source>
        <dbReference type="ARBA" id="ARBA00023163"/>
    </source>
</evidence>